<comment type="caution">
    <text evidence="1">The sequence shown here is derived from an EMBL/GenBank/DDBJ whole genome shotgun (WGS) entry which is preliminary data.</text>
</comment>
<dbReference type="Proteomes" id="UP000639643">
    <property type="component" value="Unassembled WGS sequence"/>
</dbReference>
<keyword evidence="2" id="KW-1185">Reference proteome</keyword>
<evidence type="ECO:0000313" key="2">
    <source>
        <dbReference type="Proteomes" id="UP000639643"/>
    </source>
</evidence>
<evidence type="ECO:0000313" key="1">
    <source>
        <dbReference type="EMBL" id="KAF6792622.1"/>
    </source>
</evidence>
<dbReference type="AlphaFoldDB" id="A0A8H6MKA2"/>
<name>A0A8H6MKA2_9PEZI</name>
<organism evidence="1 2">
    <name type="scientific">Colletotrichum musicola</name>
    <dbReference type="NCBI Taxonomy" id="2175873"/>
    <lineage>
        <taxon>Eukaryota</taxon>
        <taxon>Fungi</taxon>
        <taxon>Dikarya</taxon>
        <taxon>Ascomycota</taxon>
        <taxon>Pezizomycotina</taxon>
        <taxon>Sordariomycetes</taxon>
        <taxon>Hypocreomycetidae</taxon>
        <taxon>Glomerellales</taxon>
        <taxon>Glomerellaceae</taxon>
        <taxon>Colletotrichum</taxon>
        <taxon>Colletotrichum orchidearum species complex</taxon>
    </lineage>
</organism>
<dbReference type="OrthoDB" id="5102964at2759"/>
<gene>
    <name evidence="1" type="ORF">CMUS01_16152</name>
</gene>
<protein>
    <submittedName>
        <fullName evidence="1">Uncharacterized protein</fullName>
    </submittedName>
</protein>
<reference evidence="1" key="1">
    <citation type="journal article" date="2020" name="Phytopathology">
        <title>Genome Sequence Resources of Colletotrichum truncatum, C. plurivorum, C. musicola, and C. sojae: Four Species Pathogenic to Soybean (Glycine max).</title>
        <authorList>
            <person name="Rogerio F."/>
            <person name="Boufleur T.R."/>
            <person name="Ciampi-Guillardi M."/>
            <person name="Sukno S.A."/>
            <person name="Thon M.R."/>
            <person name="Massola Junior N.S."/>
            <person name="Baroncelli R."/>
        </authorList>
    </citation>
    <scope>NUCLEOTIDE SEQUENCE</scope>
    <source>
        <strain evidence="1">LFN0074</strain>
    </source>
</reference>
<dbReference type="EMBL" id="WIGM01001635">
    <property type="protein sequence ID" value="KAF6792622.1"/>
    <property type="molecule type" value="Genomic_DNA"/>
</dbReference>
<sequence length="134" mass="15589">MTYSKEPSYLIRLPRELRDQIWALLAKSERADAESTRGIINCCRQTASEMASHIIPFDNKGGLENLTIRFDVTLVNNIWLTLDFCSGHYRRNFTYCYISCWVGPGWRIENMDNPILDAVRKATYITRARVFFGE</sequence>
<proteinExistence type="predicted"/>
<accession>A0A8H6MKA2</accession>